<evidence type="ECO:0000313" key="3">
    <source>
        <dbReference type="EMBL" id="OPC76625.1"/>
    </source>
</evidence>
<keyword evidence="4" id="KW-1185">Reference proteome</keyword>
<feature type="domain" description="DUF8094" evidence="2">
    <location>
        <begin position="48"/>
        <end position="125"/>
    </location>
</feature>
<dbReference type="Pfam" id="PF26366">
    <property type="entry name" value="DUF8094"/>
    <property type="match status" value="1"/>
</dbReference>
<evidence type="ECO:0000313" key="4">
    <source>
        <dbReference type="Proteomes" id="UP000190037"/>
    </source>
</evidence>
<name>A0A1T3NIS3_9ACTN</name>
<evidence type="ECO:0000259" key="2">
    <source>
        <dbReference type="Pfam" id="PF26366"/>
    </source>
</evidence>
<dbReference type="RefSeq" id="WP_078982464.1">
    <property type="nucleotide sequence ID" value="NZ_MWQN01000005.1"/>
</dbReference>
<protein>
    <recommendedName>
        <fullName evidence="2">DUF8094 domain-containing protein</fullName>
    </recommendedName>
</protein>
<dbReference type="STRING" id="159449.B4N89_44855"/>
<reference evidence="3 4" key="1">
    <citation type="submission" date="2017-03" db="EMBL/GenBank/DDBJ databases">
        <title>Draft genome sequence of Streptomyces scabrisporus NF3, endophyte isolated from Amphipterygium adstringens.</title>
        <authorList>
            <person name="Vazquez M."/>
            <person name="Ceapa C.D."/>
            <person name="Rodriguez Luna D."/>
            <person name="Sanchez Esquivel S."/>
        </authorList>
    </citation>
    <scope>NUCLEOTIDE SEQUENCE [LARGE SCALE GENOMIC DNA]</scope>
    <source>
        <strain evidence="3 4">NF3</strain>
    </source>
</reference>
<sequence length="201" mass="20907">MRGWAKRLGATVVLVWAGTTVLGCSSGGGRDSASAPSASTVVPAPDPPVISEAEARKVLEHYDTENNAANAALDGDRLAGVEGGELLEGSLAAYRADRLVKDRKPYEPFTHLEPRFWIPRGSGHPCVLDKTIETKALVPEATLRATAPGTIALLGRDGPFTEIRTTFLACVLIRVPAAPDAPATVVTGGLGRSKALDAAGT</sequence>
<feature type="compositionally biased region" description="Low complexity" evidence="1">
    <location>
        <begin position="31"/>
        <end position="43"/>
    </location>
</feature>
<proteinExistence type="predicted"/>
<evidence type="ECO:0000256" key="1">
    <source>
        <dbReference type="SAM" id="MobiDB-lite"/>
    </source>
</evidence>
<dbReference type="Proteomes" id="UP000190037">
    <property type="component" value="Unassembled WGS sequence"/>
</dbReference>
<dbReference type="InterPro" id="IPR058407">
    <property type="entry name" value="DUF8094"/>
</dbReference>
<dbReference type="PROSITE" id="PS51257">
    <property type="entry name" value="PROKAR_LIPOPROTEIN"/>
    <property type="match status" value="1"/>
</dbReference>
<organism evidence="3 4">
    <name type="scientific">Embleya scabrispora</name>
    <dbReference type="NCBI Taxonomy" id="159449"/>
    <lineage>
        <taxon>Bacteria</taxon>
        <taxon>Bacillati</taxon>
        <taxon>Actinomycetota</taxon>
        <taxon>Actinomycetes</taxon>
        <taxon>Kitasatosporales</taxon>
        <taxon>Streptomycetaceae</taxon>
        <taxon>Embleya</taxon>
    </lineage>
</organism>
<accession>A0A1T3NIS3</accession>
<gene>
    <name evidence="3" type="ORF">B4N89_44855</name>
</gene>
<comment type="caution">
    <text evidence="3">The sequence shown here is derived from an EMBL/GenBank/DDBJ whole genome shotgun (WGS) entry which is preliminary data.</text>
</comment>
<dbReference type="OrthoDB" id="3510378at2"/>
<feature type="region of interest" description="Disordered" evidence="1">
    <location>
        <begin position="26"/>
        <end position="47"/>
    </location>
</feature>
<dbReference type="AlphaFoldDB" id="A0A1T3NIS3"/>
<dbReference type="EMBL" id="MWQN01000005">
    <property type="protein sequence ID" value="OPC76625.1"/>
    <property type="molecule type" value="Genomic_DNA"/>
</dbReference>